<accession>A0A6J6S2F1</accession>
<dbReference type="EMBL" id="CAFBOO010000001">
    <property type="protein sequence ID" value="CAB4976522.1"/>
    <property type="molecule type" value="Genomic_DNA"/>
</dbReference>
<dbReference type="InterPro" id="IPR022662">
    <property type="entry name" value="MeAsp_NH4-lyase_C"/>
</dbReference>
<evidence type="ECO:0000313" key="17">
    <source>
        <dbReference type="EMBL" id="CAB4839321.1"/>
    </source>
</evidence>
<sequence length="413" mass="44558">MKIVDVLCVPGLTGFYVDDQAAILAGAEHDGFDYVGTPITPGFKSIREPGQSLSVLLVLDSGEVAHGDCAVVQYSGVGGRDPIFNAIEAKKVIESSITPILIGRVIQDFRSIALEIDKFEVSGKRISAGIRYGLTQALLDAVAKSKSITMAEVIKDEYQTGIDISVVPMFTQSGDDRYSNVDKMILKESGVLPHGLINNLETKLGLDGQIFKDYVLWVRNRILEIRKKSTYNPVLQFDVYGTIGQAFDGDIDKCADYLVEVSKIAAPFSLRVEHVIDGESVAGQVKVSKALRDALATRGSKVEISVDEWCNTLEDIQLFVEAKAADIIHVKMPDLGGINNTIEALLLVRKSGLAGYCGGTCNETDRTAQVSAHIAMACGTIQILAKPGMGVDEGMMIVGNEMSRTAALIANRK</sequence>
<feature type="domain" description="Methylaspartate ammonia-lyase N-terminal" evidence="10">
    <location>
        <begin position="1"/>
        <end position="159"/>
    </location>
</feature>
<dbReference type="EMBL" id="CAFBPO010000019">
    <property type="protein sequence ID" value="CAB5027666.1"/>
    <property type="molecule type" value="Genomic_DNA"/>
</dbReference>
<dbReference type="PANTHER" id="PTHR48073:SF2">
    <property type="entry name" value="O-SUCCINYLBENZOATE SYNTHASE"/>
    <property type="match status" value="1"/>
</dbReference>
<dbReference type="EMBL" id="CAFAZW010000001">
    <property type="protein sequence ID" value="CAB4839321.1"/>
    <property type="molecule type" value="Genomic_DNA"/>
</dbReference>
<dbReference type="Gene3D" id="3.30.390.10">
    <property type="entry name" value="Enolase-like, N-terminal domain"/>
    <property type="match status" value="1"/>
</dbReference>
<dbReference type="GO" id="GO:0050096">
    <property type="term" value="F:methylaspartate ammonia-lyase activity"/>
    <property type="evidence" value="ECO:0007669"/>
    <property type="project" value="UniProtKB-EC"/>
</dbReference>
<comment type="subunit">
    <text evidence="5">Homodimer.</text>
</comment>
<evidence type="ECO:0000313" key="15">
    <source>
        <dbReference type="EMBL" id="CAB4750648.1"/>
    </source>
</evidence>
<evidence type="ECO:0000313" key="13">
    <source>
        <dbReference type="EMBL" id="CAB4667127.1"/>
    </source>
</evidence>
<evidence type="ECO:0000313" key="14">
    <source>
        <dbReference type="EMBL" id="CAB4728862.1"/>
    </source>
</evidence>
<dbReference type="Gene3D" id="3.20.20.120">
    <property type="entry name" value="Enolase-like C-terminal domain"/>
    <property type="match status" value="1"/>
</dbReference>
<dbReference type="AlphaFoldDB" id="A0A6J6S2F1"/>
<dbReference type="SFLD" id="SFLDG00151">
    <property type="entry name" value="methylaspartate_ammonia-lyase"/>
    <property type="match status" value="1"/>
</dbReference>
<evidence type="ECO:0000313" key="12">
    <source>
        <dbReference type="EMBL" id="CAB4596176.1"/>
    </source>
</evidence>
<evidence type="ECO:0000313" key="18">
    <source>
        <dbReference type="EMBL" id="CAB4948607.1"/>
    </source>
</evidence>
<dbReference type="SUPFAM" id="SSF54826">
    <property type="entry name" value="Enolase N-terminal domain-like"/>
    <property type="match status" value="1"/>
</dbReference>
<evidence type="ECO:0000313" key="20">
    <source>
        <dbReference type="EMBL" id="CAB5027666.1"/>
    </source>
</evidence>
<dbReference type="UniPathway" id="UPA00561">
    <property type="reaction ID" value="UER00618"/>
</dbReference>
<dbReference type="SFLD" id="SFLDS00001">
    <property type="entry name" value="Enolase"/>
    <property type="match status" value="1"/>
</dbReference>
<dbReference type="EMBL" id="CAEZYT010000005">
    <property type="protein sequence ID" value="CAB4728862.1"/>
    <property type="molecule type" value="Genomic_DNA"/>
</dbReference>
<dbReference type="InterPro" id="IPR022665">
    <property type="entry name" value="MeAsp_NH4-lyase_N"/>
</dbReference>
<keyword evidence="9" id="KW-0456">Lyase</keyword>
<evidence type="ECO:0000256" key="1">
    <source>
        <dbReference type="ARBA" id="ARBA00000789"/>
    </source>
</evidence>
<feature type="domain" description="Methylaspartate ammonia-lyase C-terminal" evidence="11">
    <location>
        <begin position="165"/>
        <end position="409"/>
    </location>
</feature>
<dbReference type="GO" id="GO:0046872">
    <property type="term" value="F:metal ion binding"/>
    <property type="evidence" value="ECO:0007669"/>
    <property type="project" value="UniProtKB-KW"/>
</dbReference>
<dbReference type="EMBL" id="CAFBNM010000003">
    <property type="protein sequence ID" value="CAB4948607.1"/>
    <property type="molecule type" value="Genomic_DNA"/>
</dbReference>
<evidence type="ECO:0000259" key="10">
    <source>
        <dbReference type="Pfam" id="PF05034"/>
    </source>
</evidence>
<evidence type="ECO:0000313" key="19">
    <source>
        <dbReference type="EMBL" id="CAB4976522.1"/>
    </source>
</evidence>
<dbReference type="EC" id="4.3.1.2" evidence="6"/>
<evidence type="ECO:0000256" key="5">
    <source>
        <dbReference type="ARBA" id="ARBA00011738"/>
    </source>
</evidence>
<proteinExistence type="inferred from homology"/>
<keyword evidence="7" id="KW-0479">Metal-binding</keyword>
<evidence type="ECO:0000256" key="7">
    <source>
        <dbReference type="ARBA" id="ARBA00022723"/>
    </source>
</evidence>
<dbReference type="EMBL" id="CAFAAN010000001">
    <property type="protein sequence ID" value="CAB4793234.1"/>
    <property type="molecule type" value="Genomic_DNA"/>
</dbReference>
<evidence type="ECO:0000256" key="9">
    <source>
        <dbReference type="ARBA" id="ARBA00023239"/>
    </source>
</evidence>
<dbReference type="GO" id="GO:0019553">
    <property type="term" value="P:L-glutamate catabolic process via L-citramalate"/>
    <property type="evidence" value="ECO:0007669"/>
    <property type="project" value="UniProtKB-UniPathway"/>
</dbReference>
<evidence type="ECO:0000313" key="21">
    <source>
        <dbReference type="EMBL" id="CAB5070703.1"/>
    </source>
</evidence>
<reference evidence="14" key="1">
    <citation type="submission" date="2020-05" db="EMBL/GenBank/DDBJ databases">
        <authorList>
            <person name="Chiriac C."/>
            <person name="Salcher M."/>
            <person name="Ghai R."/>
            <person name="Kavagutti S V."/>
        </authorList>
    </citation>
    <scope>NUCLEOTIDE SEQUENCE</scope>
</reference>
<dbReference type="InterPro" id="IPR006395">
    <property type="entry name" value="Me_Asp_am_lyase"/>
</dbReference>
<dbReference type="EMBL" id="CAEZXC010000006">
    <property type="protein sequence ID" value="CAB4667127.1"/>
    <property type="molecule type" value="Genomic_DNA"/>
</dbReference>
<keyword evidence="8" id="KW-0460">Magnesium</keyword>
<dbReference type="Pfam" id="PF05034">
    <property type="entry name" value="MAAL_N"/>
    <property type="match status" value="1"/>
</dbReference>
<evidence type="ECO:0000256" key="2">
    <source>
        <dbReference type="ARBA" id="ARBA00001946"/>
    </source>
</evidence>
<dbReference type="EMBL" id="CAFBQY010000003">
    <property type="protein sequence ID" value="CAB5070703.1"/>
    <property type="molecule type" value="Genomic_DNA"/>
</dbReference>
<evidence type="ECO:0000256" key="6">
    <source>
        <dbReference type="ARBA" id="ARBA00012993"/>
    </source>
</evidence>
<dbReference type="EMBL" id="CAEZZH010000003">
    <property type="protein sequence ID" value="CAB4750648.1"/>
    <property type="molecule type" value="Genomic_DNA"/>
</dbReference>
<organism evidence="14">
    <name type="scientific">freshwater metagenome</name>
    <dbReference type="NCBI Taxonomy" id="449393"/>
    <lineage>
        <taxon>unclassified sequences</taxon>
        <taxon>metagenomes</taxon>
        <taxon>ecological metagenomes</taxon>
    </lineage>
</organism>
<dbReference type="SFLD" id="SFLDF00007">
    <property type="entry name" value="methylaspartate_ammonia-lyase"/>
    <property type="match status" value="1"/>
</dbReference>
<dbReference type="PIRSF" id="PIRSF017107">
    <property type="entry name" value="MAL"/>
    <property type="match status" value="1"/>
</dbReference>
<comment type="catalytic activity">
    <reaction evidence="1">
        <text>(2S,3S)-3-methyl-L-aspartate = mesaconate + NH4(+)</text>
        <dbReference type="Rhea" id="RHEA:12829"/>
        <dbReference type="ChEBI" id="CHEBI:28938"/>
        <dbReference type="ChEBI" id="CHEBI:36986"/>
        <dbReference type="ChEBI" id="CHEBI:58724"/>
        <dbReference type="EC" id="4.3.1.2"/>
    </reaction>
</comment>
<dbReference type="SUPFAM" id="SSF51604">
    <property type="entry name" value="Enolase C-terminal domain-like"/>
    <property type="match status" value="1"/>
</dbReference>
<evidence type="ECO:0000256" key="3">
    <source>
        <dbReference type="ARBA" id="ARBA00004675"/>
    </source>
</evidence>
<evidence type="ECO:0000259" key="11">
    <source>
        <dbReference type="Pfam" id="PF07476"/>
    </source>
</evidence>
<evidence type="ECO:0000313" key="16">
    <source>
        <dbReference type="EMBL" id="CAB4793234.1"/>
    </source>
</evidence>
<protein>
    <recommendedName>
        <fullName evidence="6">methylaspartate ammonia-lyase</fullName>
        <ecNumber evidence="6">4.3.1.2</ecNumber>
    </recommendedName>
</protein>
<comment type="cofactor">
    <cofactor evidence="2">
        <name>Mg(2+)</name>
        <dbReference type="ChEBI" id="CHEBI:18420"/>
    </cofactor>
</comment>
<dbReference type="Pfam" id="PF07476">
    <property type="entry name" value="MAAL_C"/>
    <property type="match status" value="1"/>
</dbReference>
<comment type="similarity">
    <text evidence="4">Belongs to the methylaspartate ammonia-lyase family.</text>
</comment>
<dbReference type="EMBL" id="CAEZUM010000015">
    <property type="protein sequence ID" value="CAB4596176.1"/>
    <property type="molecule type" value="Genomic_DNA"/>
</dbReference>
<gene>
    <name evidence="12" type="ORF">UFOPK1824_00373</name>
    <name evidence="13" type="ORF">UFOPK2340_00189</name>
    <name evidence="14" type="ORF">UFOPK2772_00178</name>
    <name evidence="15" type="ORF">UFOPK2850_00378</name>
    <name evidence="16" type="ORF">UFOPK3027_00093</name>
    <name evidence="17" type="ORF">UFOPK3256_00032</name>
    <name evidence="18" type="ORF">UFOPK3827_00397</name>
    <name evidence="19" type="ORF">UFOPK3982_00132</name>
    <name evidence="20" type="ORF">UFOPK4120_01290</name>
    <name evidence="21" type="ORF">UFOPK4404_00408</name>
</gene>
<name>A0A6J6S2F1_9ZZZZ</name>
<dbReference type="InterPro" id="IPR029017">
    <property type="entry name" value="Enolase-like_N"/>
</dbReference>
<evidence type="ECO:0000256" key="4">
    <source>
        <dbReference type="ARBA" id="ARBA00009954"/>
    </source>
</evidence>
<dbReference type="InterPro" id="IPR036849">
    <property type="entry name" value="Enolase-like_C_sf"/>
</dbReference>
<dbReference type="PANTHER" id="PTHR48073">
    <property type="entry name" value="O-SUCCINYLBENZOATE SYNTHASE-RELATED"/>
    <property type="match status" value="1"/>
</dbReference>
<evidence type="ECO:0000256" key="8">
    <source>
        <dbReference type="ARBA" id="ARBA00022842"/>
    </source>
</evidence>
<comment type="pathway">
    <text evidence="3">Amino-acid degradation; L-glutamate degradation via mesaconate pathway; acetate and pyruvate from L-glutamate: step 2/4.</text>
</comment>
<dbReference type="NCBIfam" id="TIGR01502">
    <property type="entry name" value="B_methylAsp_ase"/>
    <property type="match status" value="1"/>
</dbReference>